<dbReference type="SUPFAM" id="SSF102114">
    <property type="entry name" value="Radical SAM enzymes"/>
    <property type="match status" value="1"/>
</dbReference>
<evidence type="ECO:0000256" key="6">
    <source>
        <dbReference type="ARBA" id="ARBA00022679"/>
    </source>
</evidence>
<protein>
    <recommendedName>
        <fullName evidence="14">tRNA carboxymethyluridine synthase</fullName>
        <ecNumber evidence="14">2.3.1.311</ecNumber>
    </recommendedName>
</protein>
<dbReference type="SFLD" id="SFLDF00344">
    <property type="entry name" value="ELP3-like"/>
    <property type="match status" value="1"/>
</dbReference>
<keyword evidence="11" id="KW-0408">Iron</keyword>
<gene>
    <name evidence="17" type="ORF">VJ920_07085</name>
</gene>
<dbReference type="NCBIfam" id="TIGR01211">
    <property type="entry name" value="ELP3"/>
    <property type="match status" value="1"/>
</dbReference>
<dbReference type="Proteomes" id="UP001343724">
    <property type="component" value="Unassembled WGS sequence"/>
</dbReference>
<dbReference type="SUPFAM" id="SSF55729">
    <property type="entry name" value="Acyl-CoA N-acyltransferases (Nat)"/>
    <property type="match status" value="1"/>
</dbReference>
<comment type="similarity">
    <text evidence="3">Belongs to the ELP3 family.</text>
</comment>
<dbReference type="Pfam" id="PF16199">
    <property type="entry name" value="Radical_SAM_C"/>
    <property type="match status" value="1"/>
</dbReference>
<keyword evidence="5" id="KW-0820">tRNA-binding</keyword>
<evidence type="ECO:0000313" key="17">
    <source>
        <dbReference type="EMBL" id="MEC4295070.1"/>
    </source>
</evidence>
<dbReference type="Pfam" id="PF04055">
    <property type="entry name" value="Radical_SAM"/>
    <property type="match status" value="1"/>
</dbReference>
<evidence type="ECO:0000259" key="16">
    <source>
        <dbReference type="SMART" id="SM00729"/>
    </source>
</evidence>
<evidence type="ECO:0000256" key="5">
    <source>
        <dbReference type="ARBA" id="ARBA00022555"/>
    </source>
</evidence>
<dbReference type="InterPro" id="IPR058240">
    <property type="entry name" value="rSAM_sf"/>
</dbReference>
<name>A0ABU6IZI2_9ACTN</name>
<keyword evidence="12" id="KW-0411">Iron-sulfur</keyword>
<dbReference type="InterPro" id="IPR039661">
    <property type="entry name" value="ELP3"/>
</dbReference>
<dbReference type="InterPro" id="IPR007197">
    <property type="entry name" value="rSAM"/>
</dbReference>
<comment type="catalytic activity">
    <reaction evidence="15">
        <text>uridine(34) in tRNA + acetyl-CoA + S-adenosyl-L-methionine + H2O = 5-(carboxymethyl)uridine(34) in tRNA + 5'-deoxyadenosine + L-methionine + CoA + 2 H(+)</text>
        <dbReference type="Rhea" id="RHEA:61020"/>
        <dbReference type="Rhea" id="RHEA-COMP:10407"/>
        <dbReference type="Rhea" id="RHEA-COMP:11727"/>
        <dbReference type="ChEBI" id="CHEBI:15377"/>
        <dbReference type="ChEBI" id="CHEBI:15378"/>
        <dbReference type="ChEBI" id="CHEBI:17319"/>
        <dbReference type="ChEBI" id="CHEBI:57287"/>
        <dbReference type="ChEBI" id="CHEBI:57288"/>
        <dbReference type="ChEBI" id="CHEBI:57844"/>
        <dbReference type="ChEBI" id="CHEBI:59789"/>
        <dbReference type="ChEBI" id="CHEBI:65315"/>
        <dbReference type="ChEBI" id="CHEBI:74882"/>
        <dbReference type="EC" id="2.3.1.311"/>
    </reaction>
    <physiologicalReaction direction="left-to-right" evidence="15">
        <dbReference type="Rhea" id="RHEA:61021"/>
    </physiologicalReaction>
</comment>
<dbReference type="SMART" id="SM00729">
    <property type="entry name" value="Elp3"/>
    <property type="match status" value="1"/>
</dbReference>
<keyword evidence="9" id="KW-0479">Metal-binding</keyword>
<dbReference type="EC" id="2.3.1.311" evidence="14"/>
<evidence type="ECO:0000256" key="7">
    <source>
        <dbReference type="ARBA" id="ARBA00022691"/>
    </source>
</evidence>
<evidence type="ECO:0000256" key="15">
    <source>
        <dbReference type="ARBA" id="ARBA00047372"/>
    </source>
</evidence>
<reference evidence="17 18" key="1">
    <citation type="submission" date="2024-01" db="EMBL/GenBank/DDBJ databases">
        <title>novel species in genus Adlercreutzia.</title>
        <authorList>
            <person name="Liu X."/>
        </authorList>
    </citation>
    <scope>NUCLEOTIDE SEQUENCE [LARGE SCALE GENOMIC DNA]</scope>
    <source>
        <strain evidence="17 18">R22</strain>
    </source>
</reference>
<dbReference type="SFLD" id="SFLDS00029">
    <property type="entry name" value="Radical_SAM"/>
    <property type="match status" value="1"/>
</dbReference>
<evidence type="ECO:0000313" key="18">
    <source>
        <dbReference type="Proteomes" id="UP001343724"/>
    </source>
</evidence>
<dbReference type="Gene3D" id="3.40.630.30">
    <property type="match status" value="1"/>
</dbReference>
<evidence type="ECO:0000256" key="12">
    <source>
        <dbReference type="ARBA" id="ARBA00023014"/>
    </source>
</evidence>
<dbReference type="RefSeq" id="WP_326454745.1">
    <property type="nucleotide sequence ID" value="NZ_JAYMFH010000007.1"/>
</dbReference>
<dbReference type="InterPro" id="IPR006638">
    <property type="entry name" value="Elp3/MiaA/NifB-like_rSAM"/>
</dbReference>
<dbReference type="InterPro" id="IPR016181">
    <property type="entry name" value="Acyl_CoA_acyltransferase"/>
</dbReference>
<dbReference type="SFLD" id="SFLDG01086">
    <property type="entry name" value="elongater_protein-like"/>
    <property type="match status" value="1"/>
</dbReference>
<sequence>MEEALLEIIAALDEGETVDAVWLDKLVRRYNRAAHDGTRQVAKRRLLPYYLRVRSEEPERWAAWNVAPETDAALVRLLQAKPRRTASGVATITVLTKPWPCSGSCVFCPSDIRMPKSYLSDEPACQRAERCWFDPYLQVTARLRALTDMGHVTDKVELIVLGGTWSDYPEAYQRWFIGELFRALNASDEERARTAAERRAWHETQGLPRERNELAEAAADIQQRINAGELTYNEAWGIVYGDRTLCGHDSAALSHPEILTEDRRADRGLPLRNDGERDLSWDALFALHRANEGAAKRVVGLVVETRPDLVTEQSCRTLRALGCTKVQIGIQSLNDDLLAANGRAITSARIAQAMALLRRYGFKNHIHFMVNLLGATPEGDLADYRRLITDPAFLPDEVKLYPCCLVESAHLTDCFEAGRWRPYTEEELVGVLVADVLATPPWTRISRMIRDISATDILAGNKKTNLRQIVEAAVEEAGEPIREIRSREISVEGAEVENLALETIVYQTATTEEHFLQWVTPAGKIAGFCRLSLPDWAAVEQCPDAPEAPHLPEDACGLPVPGEAMIREVHVYGKVAALHTTGEGTQHLGLGRKLVEEACTQARAAGYAALNVISAVGTRAYYRSLGFEDAGPYQKRPLS</sequence>
<evidence type="ECO:0000256" key="9">
    <source>
        <dbReference type="ARBA" id="ARBA00022723"/>
    </source>
</evidence>
<dbReference type="PANTHER" id="PTHR11135:SF2">
    <property type="entry name" value="ELONGATOR COMPLEX PROTEIN 3"/>
    <property type="match status" value="1"/>
</dbReference>
<evidence type="ECO:0000256" key="14">
    <source>
        <dbReference type="ARBA" id="ARBA00044771"/>
    </source>
</evidence>
<feature type="domain" description="Elp3/MiaA/NifB-like radical SAM core" evidence="16">
    <location>
        <begin position="92"/>
        <end position="434"/>
    </location>
</feature>
<keyword evidence="4" id="KW-0004">4Fe-4S</keyword>
<evidence type="ECO:0000256" key="3">
    <source>
        <dbReference type="ARBA" id="ARBA00005494"/>
    </source>
</evidence>
<evidence type="ECO:0000256" key="13">
    <source>
        <dbReference type="ARBA" id="ARBA00023315"/>
    </source>
</evidence>
<proteinExistence type="inferred from homology"/>
<evidence type="ECO:0000256" key="1">
    <source>
        <dbReference type="ARBA" id="ARBA00001966"/>
    </source>
</evidence>
<evidence type="ECO:0000256" key="2">
    <source>
        <dbReference type="ARBA" id="ARBA00005217"/>
    </source>
</evidence>
<comment type="pathway">
    <text evidence="2">tRNA modification.</text>
</comment>
<keyword evidence="8" id="KW-0819">tRNA processing</keyword>
<comment type="cofactor">
    <cofactor evidence="1">
        <name>[4Fe-4S] cluster</name>
        <dbReference type="ChEBI" id="CHEBI:49883"/>
    </cofactor>
</comment>
<keyword evidence="7" id="KW-0949">S-adenosyl-L-methionine</keyword>
<dbReference type="InterPro" id="IPR034687">
    <property type="entry name" value="ELP3-like"/>
</dbReference>
<keyword evidence="13" id="KW-0012">Acyltransferase</keyword>
<dbReference type="InterPro" id="IPR032432">
    <property type="entry name" value="Radical_SAM_C"/>
</dbReference>
<organism evidence="17 18">
    <name type="scientific">Adlercreutzia shanghongiae</name>
    <dbReference type="NCBI Taxonomy" id="3111773"/>
    <lineage>
        <taxon>Bacteria</taxon>
        <taxon>Bacillati</taxon>
        <taxon>Actinomycetota</taxon>
        <taxon>Coriobacteriia</taxon>
        <taxon>Eggerthellales</taxon>
        <taxon>Eggerthellaceae</taxon>
        <taxon>Adlercreutzia</taxon>
    </lineage>
</organism>
<evidence type="ECO:0000256" key="4">
    <source>
        <dbReference type="ARBA" id="ARBA00022485"/>
    </source>
</evidence>
<keyword evidence="6" id="KW-0808">Transferase</keyword>
<accession>A0ABU6IZI2</accession>
<comment type="caution">
    <text evidence="17">The sequence shown here is derived from an EMBL/GenBank/DDBJ whole genome shotgun (WGS) entry which is preliminary data.</text>
</comment>
<evidence type="ECO:0000256" key="10">
    <source>
        <dbReference type="ARBA" id="ARBA00022884"/>
    </source>
</evidence>
<dbReference type="EMBL" id="JAYMFH010000007">
    <property type="protein sequence ID" value="MEC4295070.1"/>
    <property type="molecule type" value="Genomic_DNA"/>
</dbReference>
<keyword evidence="10" id="KW-0694">RNA-binding</keyword>
<evidence type="ECO:0000256" key="8">
    <source>
        <dbReference type="ARBA" id="ARBA00022694"/>
    </source>
</evidence>
<evidence type="ECO:0000256" key="11">
    <source>
        <dbReference type="ARBA" id="ARBA00023004"/>
    </source>
</evidence>
<dbReference type="PANTHER" id="PTHR11135">
    <property type="entry name" value="HISTONE ACETYLTRANSFERASE-RELATED"/>
    <property type="match status" value="1"/>
</dbReference>
<keyword evidence="18" id="KW-1185">Reference proteome</keyword>